<sequence length="82" mass="9560">MLLFRDLINQACHDSLSCYCRRMFPPQNTRKKVTLSRIPNPLRMDRRVLISLSCVQLDVPVRDVLCASPAPWPQPYFEHFAS</sequence>
<protein>
    <submittedName>
        <fullName evidence="2">Uncharacterized protein</fullName>
    </submittedName>
</protein>
<proteinExistence type="predicted"/>
<reference evidence="2" key="1">
    <citation type="submission" date="2016-11" db="UniProtKB">
        <authorList>
            <consortium name="WormBaseParasite"/>
        </authorList>
    </citation>
    <scope>IDENTIFICATION</scope>
</reference>
<dbReference type="WBParaSite" id="L893_g20987.t1">
    <property type="protein sequence ID" value="L893_g20987.t1"/>
    <property type="gene ID" value="L893_g20987"/>
</dbReference>
<evidence type="ECO:0000313" key="1">
    <source>
        <dbReference type="Proteomes" id="UP000095287"/>
    </source>
</evidence>
<dbReference type="Proteomes" id="UP000095287">
    <property type="component" value="Unplaced"/>
</dbReference>
<name>A0A1I7YYF5_9BILA</name>
<evidence type="ECO:0000313" key="2">
    <source>
        <dbReference type="WBParaSite" id="L893_g20987.t1"/>
    </source>
</evidence>
<keyword evidence="1" id="KW-1185">Reference proteome</keyword>
<dbReference type="AlphaFoldDB" id="A0A1I7YYF5"/>
<organism evidence="1 2">
    <name type="scientific">Steinernema glaseri</name>
    <dbReference type="NCBI Taxonomy" id="37863"/>
    <lineage>
        <taxon>Eukaryota</taxon>
        <taxon>Metazoa</taxon>
        <taxon>Ecdysozoa</taxon>
        <taxon>Nematoda</taxon>
        <taxon>Chromadorea</taxon>
        <taxon>Rhabditida</taxon>
        <taxon>Tylenchina</taxon>
        <taxon>Panagrolaimomorpha</taxon>
        <taxon>Strongyloidoidea</taxon>
        <taxon>Steinernematidae</taxon>
        <taxon>Steinernema</taxon>
    </lineage>
</organism>
<accession>A0A1I7YYF5</accession>